<evidence type="ECO:0000256" key="1">
    <source>
        <dbReference type="SAM" id="MobiDB-lite"/>
    </source>
</evidence>
<dbReference type="EMBL" id="JBHSBM010000009">
    <property type="protein sequence ID" value="MFC4057225.1"/>
    <property type="molecule type" value="Genomic_DNA"/>
</dbReference>
<name>A0ABV8I5K6_9ACTN</name>
<feature type="compositionally biased region" description="Basic and acidic residues" evidence="1">
    <location>
        <begin position="1"/>
        <end position="21"/>
    </location>
</feature>
<reference evidence="3" key="1">
    <citation type="journal article" date="2019" name="Int. J. Syst. Evol. Microbiol.">
        <title>The Global Catalogue of Microorganisms (GCM) 10K type strain sequencing project: providing services to taxonomists for standard genome sequencing and annotation.</title>
        <authorList>
            <consortium name="The Broad Institute Genomics Platform"/>
            <consortium name="The Broad Institute Genome Sequencing Center for Infectious Disease"/>
            <person name="Wu L."/>
            <person name="Ma J."/>
        </authorList>
    </citation>
    <scope>NUCLEOTIDE SEQUENCE [LARGE SCALE GENOMIC DNA]</scope>
    <source>
        <strain evidence="3">TBRC 4489</strain>
    </source>
</reference>
<proteinExistence type="predicted"/>
<dbReference type="RefSeq" id="WP_377285336.1">
    <property type="nucleotide sequence ID" value="NZ_JBHSBM010000009.1"/>
</dbReference>
<comment type="caution">
    <text evidence="2">The sequence shown here is derived from an EMBL/GenBank/DDBJ whole genome shotgun (WGS) entry which is preliminary data.</text>
</comment>
<dbReference type="Proteomes" id="UP001595850">
    <property type="component" value="Unassembled WGS sequence"/>
</dbReference>
<keyword evidence="3" id="KW-1185">Reference proteome</keyword>
<evidence type="ECO:0000313" key="3">
    <source>
        <dbReference type="Proteomes" id="UP001595850"/>
    </source>
</evidence>
<protein>
    <submittedName>
        <fullName evidence="2">Uncharacterized protein</fullName>
    </submittedName>
</protein>
<evidence type="ECO:0000313" key="2">
    <source>
        <dbReference type="EMBL" id="MFC4057225.1"/>
    </source>
</evidence>
<feature type="region of interest" description="Disordered" evidence="1">
    <location>
        <begin position="1"/>
        <end position="23"/>
    </location>
</feature>
<accession>A0ABV8I5K6</accession>
<organism evidence="2 3">
    <name type="scientific">Planomonospora corallina</name>
    <dbReference type="NCBI Taxonomy" id="1806052"/>
    <lineage>
        <taxon>Bacteria</taxon>
        <taxon>Bacillati</taxon>
        <taxon>Actinomycetota</taxon>
        <taxon>Actinomycetes</taxon>
        <taxon>Streptosporangiales</taxon>
        <taxon>Streptosporangiaceae</taxon>
        <taxon>Planomonospora</taxon>
    </lineage>
</organism>
<gene>
    <name evidence="2" type="ORF">ACFOWE_02905</name>
</gene>
<sequence>MTILRSEPRPTRRRQDHEEKTTAPVAPVALLAVREALHEAFAHAVDDVRLAEVDGTVHVYVSVAPAPSAAPERIRAAAREAYRRAVRGGPGAVAHVAVAGRGRADC</sequence>